<evidence type="ECO:0000259" key="9">
    <source>
        <dbReference type="Pfam" id="PF00696"/>
    </source>
</evidence>
<protein>
    <recommendedName>
        <fullName evidence="7">Aspartokinase</fullName>
        <ecNumber evidence="7">2.7.2.4</ecNumber>
    </recommendedName>
</protein>
<dbReference type="GO" id="GO:0009090">
    <property type="term" value="P:homoserine biosynthetic process"/>
    <property type="evidence" value="ECO:0007669"/>
    <property type="project" value="TreeGrafter"/>
</dbReference>
<dbReference type="EMBL" id="MFTJ01000012">
    <property type="protein sequence ID" value="OGI66382.1"/>
    <property type="molecule type" value="Genomic_DNA"/>
</dbReference>
<evidence type="ECO:0000256" key="7">
    <source>
        <dbReference type="RuleBase" id="RU003448"/>
    </source>
</evidence>
<dbReference type="PANTHER" id="PTHR21499">
    <property type="entry name" value="ASPARTATE KINASE"/>
    <property type="match status" value="1"/>
</dbReference>
<dbReference type="Gene3D" id="3.40.1160.10">
    <property type="entry name" value="Acetylglutamate kinase-like"/>
    <property type="match status" value="1"/>
</dbReference>
<dbReference type="UniPathway" id="UPA00034">
    <property type="reaction ID" value="UER00015"/>
</dbReference>
<dbReference type="GO" id="GO:0009088">
    <property type="term" value="P:threonine biosynthetic process"/>
    <property type="evidence" value="ECO:0007669"/>
    <property type="project" value="UniProtKB-UniPathway"/>
</dbReference>
<dbReference type="NCBIfam" id="TIGR00657">
    <property type="entry name" value="asp_kinases"/>
    <property type="match status" value="1"/>
</dbReference>
<dbReference type="UniPathway" id="UPA00050">
    <property type="reaction ID" value="UER00461"/>
</dbReference>
<dbReference type="AlphaFoldDB" id="A0A1F6V9V5"/>
<comment type="pathway">
    <text evidence="1 8">Amino-acid biosynthesis; L-lysine biosynthesis via DAP pathway; (S)-tetrahydrodipicolinate from L-aspartate: step 1/4.</text>
</comment>
<dbReference type="InterPro" id="IPR018042">
    <property type="entry name" value="Aspartate_kinase_CS"/>
</dbReference>
<dbReference type="InterPro" id="IPR001048">
    <property type="entry name" value="Asp/Glu/Uridylate_kinase"/>
</dbReference>
<dbReference type="EC" id="2.7.2.4" evidence="7"/>
<evidence type="ECO:0000256" key="6">
    <source>
        <dbReference type="ARBA" id="ARBA00022840"/>
    </source>
</evidence>
<dbReference type="Proteomes" id="UP000178700">
    <property type="component" value="Unassembled WGS sequence"/>
</dbReference>
<dbReference type="GO" id="GO:0004072">
    <property type="term" value="F:aspartate kinase activity"/>
    <property type="evidence" value="ECO:0007669"/>
    <property type="project" value="UniProtKB-EC"/>
</dbReference>
<dbReference type="SUPFAM" id="SSF53633">
    <property type="entry name" value="Carbamate kinase-like"/>
    <property type="match status" value="1"/>
</dbReference>
<dbReference type="InterPro" id="IPR001341">
    <property type="entry name" value="Asp_kinase"/>
</dbReference>
<evidence type="ECO:0000313" key="11">
    <source>
        <dbReference type="Proteomes" id="UP000178700"/>
    </source>
</evidence>
<evidence type="ECO:0000313" key="10">
    <source>
        <dbReference type="EMBL" id="OGI66382.1"/>
    </source>
</evidence>
<sequence>MKVLKFGGTSVADAKNINRVIDIILENKRDTVVVVSALGGITDNLIKLATLASKGDMGYKTLFSSICERHNQIIRDLIKPKEKEKILREINIKYKELEEVIENIFTTKELSLSALDAAMSFGEQLSVYIISEAIKNRNILCEFTDARTLIKTDDKFGSANVDIEKSYKIISNYFKNKKNLSIMGGFIASTQKGITTTLSRGGSDYTAALIGAALNVSTIEIWTDVDGLMTADPKKMKDALLIPEISYSEAEEMAYSGAKVIHPKTIKPAVLKGIPIYIKNTFNPKGVGTKISNEKENRK</sequence>
<keyword evidence="6" id="KW-0067">ATP-binding</keyword>
<proteinExistence type="inferred from homology"/>
<gene>
    <name evidence="10" type="ORF">A2642_04575</name>
</gene>
<keyword evidence="3 7" id="KW-0808">Transferase</keyword>
<evidence type="ECO:0000256" key="4">
    <source>
        <dbReference type="ARBA" id="ARBA00022741"/>
    </source>
</evidence>
<comment type="pathway">
    <text evidence="8">Amino-acid biosynthesis; L-methionine biosynthesis via de novo pathway; L-homoserine from L-aspartate: step 1/3.</text>
</comment>
<dbReference type="UniPathway" id="UPA00051">
    <property type="reaction ID" value="UER00462"/>
</dbReference>
<evidence type="ECO:0000256" key="2">
    <source>
        <dbReference type="ARBA" id="ARBA00010122"/>
    </source>
</evidence>
<dbReference type="InterPro" id="IPR036393">
    <property type="entry name" value="AceGlu_kinase-like_sf"/>
</dbReference>
<evidence type="ECO:0000256" key="5">
    <source>
        <dbReference type="ARBA" id="ARBA00022777"/>
    </source>
</evidence>
<organism evidence="10 11">
    <name type="scientific">Candidatus Nomurabacteria bacterium RIFCSPHIGHO2_01_FULL_39_10</name>
    <dbReference type="NCBI Taxonomy" id="1801733"/>
    <lineage>
        <taxon>Bacteria</taxon>
        <taxon>Candidatus Nomuraibacteriota</taxon>
    </lineage>
</organism>
<dbReference type="CDD" id="cd04243">
    <property type="entry name" value="AAK_AK-HSDH-like"/>
    <property type="match status" value="1"/>
</dbReference>
<reference evidence="10 11" key="1">
    <citation type="journal article" date="2016" name="Nat. Commun.">
        <title>Thousands of microbial genomes shed light on interconnected biogeochemical processes in an aquifer system.</title>
        <authorList>
            <person name="Anantharaman K."/>
            <person name="Brown C.T."/>
            <person name="Hug L.A."/>
            <person name="Sharon I."/>
            <person name="Castelle C.J."/>
            <person name="Probst A.J."/>
            <person name="Thomas B.C."/>
            <person name="Singh A."/>
            <person name="Wilkins M.J."/>
            <person name="Karaoz U."/>
            <person name="Brodie E.L."/>
            <person name="Williams K.H."/>
            <person name="Hubbard S.S."/>
            <person name="Banfield J.F."/>
        </authorList>
    </citation>
    <scope>NUCLEOTIDE SEQUENCE [LARGE SCALE GENOMIC DNA]</scope>
</reference>
<dbReference type="PANTHER" id="PTHR21499:SF59">
    <property type="entry name" value="ASPARTOKINASE"/>
    <property type="match status" value="1"/>
</dbReference>
<accession>A0A1F6V9V5</accession>
<dbReference type="GO" id="GO:0005524">
    <property type="term" value="F:ATP binding"/>
    <property type="evidence" value="ECO:0007669"/>
    <property type="project" value="UniProtKB-KW"/>
</dbReference>
<name>A0A1F6V9V5_9BACT</name>
<comment type="caution">
    <text evidence="10">The sequence shown here is derived from an EMBL/GenBank/DDBJ whole genome shotgun (WGS) entry which is preliminary data.</text>
</comment>
<evidence type="ECO:0000256" key="8">
    <source>
        <dbReference type="RuleBase" id="RU004249"/>
    </source>
</evidence>
<comment type="similarity">
    <text evidence="2 7">Belongs to the aspartokinase family.</text>
</comment>
<evidence type="ECO:0000256" key="1">
    <source>
        <dbReference type="ARBA" id="ARBA00004766"/>
    </source>
</evidence>
<dbReference type="GO" id="GO:0009089">
    <property type="term" value="P:lysine biosynthetic process via diaminopimelate"/>
    <property type="evidence" value="ECO:0007669"/>
    <property type="project" value="UniProtKB-UniPathway"/>
</dbReference>
<evidence type="ECO:0000256" key="3">
    <source>
        <dbReference type="ARBA" id="ARBA00022679"/>
    </source>
</evidence>
<comment type="pathway">
    <text evidence="8">Amino-acid biosynthesis; L-threonine biosynthesis; L-threonine from L-aspartate: step 1/5.</text>
</comment>
<dbReference type="PROSITE" id="PS00324">
    <property type="entry name" value="ASPARTOKINASE"/>
    <property type="match status" value="1"/>
</dbReference>
<comment type="catalytic activity">
    <reaction evidence="7">
        <text>L-aspartate + ATP = 4-phospho-L-aspartate + ADP</text>
        <dbReference type="Rhea" id="RHEA:23776"/>
        <dbReference type="ChEBI" id="CHEBI:29991"/>
        <dbReference type="ChEBI" id="CHEBI:30616"/>
        <dbReference type="ChEBI" id="CHEBI:57535"/>
        <dbReference type="ChEBI" id="CHEBI:456216"/>
        <dbReference type="EC" id="2.7.2.4"/>
    </reaction>
</comment>
<dbReference type="Pfam" id="PF00696">
    <property type="entry name" value="AA_kinase"/>
    <property type="match status" value="1"/>
</dbReference>
<dbReference type="GO" id="GO:0005829">
    <property type="term" value="C:cytosol"/>
    <property type="evidence" value="ECO:0007669"/>
    <property type="project" value="TreeGrafter"/>
</dbReference>
<feature type="domain" description="Aspartate/glutamate/uridylate kinase" evidence="9">
    <location>
        <begin position="2"/>
        <end position="280"/>
    </location>
</feature>
<keyword evidence="8" id="KW-0028">Amino-acid biosynthesis</keyword>
<keyword evidence="5 7" id="KW-0418">Kinase</keyword>
<keyword evidence="4" id="KW-0547">Nucleotide-binding</keyword>